<proteinExistence type="predicted"/>
<name>A0ABT4LIA7_9PROT</name>
<dbReference type="RefSeq" id="WP_269422998.1">
    <property type="nucleotide sequence ID" value="NZ_JAPWGY010000002.1"/>
</dbReference>
<sequence>MANFNMTRLLKAVDRLTNAIETLDTRLEARLRDSAKSYGVMETQLKQSRDENAELTKLKQEVGDRLDTVIGQLAAALEK</sequence>
<dbReference type="EMBL" id="JAPWGY010000002">
    <property type="protein sequence ID" value="MCZ4280821.1"/>
    <property type="molecule type" value="Genomic_DNA"/>
</dbReference>
<keyword evidence="3" id="KW-1185">Reference proteome</keyword>
<comment type="caution">
    <text evidence="2">The sequence shown here is derived from an EMBL/GenBank/DDBJ whole genome shotgun (WGS) entry which is preliminary data.</text>
</comment>
<keyword evidence="1" id="KW-0175">Coiled coil</keyword>
<feature type="coiled-coil region" evidence="1">
    <location>
        <begin position="6"/>
        <end position="65"/>
    </location>
</feature>
<accession>A0ABT4LIA7</accession>
<evidence type="ECO:0000313" key="2">
    <source>
        <dbReference type="EMBL" id="MCZ4280821.1"/>
    </source>
</evidence>
<reference evidence="2" key="1">
    <citation type="submission" date="2022-12" db="EMBL/GenBank/DDBJ databases">
        <title>Bacterial isolates from different developmental stages of Nematostella vectensis.</title>
        <authorList>
            <person name="Fraune S."/>
        </authorList>
    </citation>
    <scope>NUCLEOTIDE SEQUENCE</scope>
    <source>
        <strain evidence="2">G21630-S1</strain>
    </source>
</reference>
<gene>
    <name evidence="2" type="ORF">O4H49_08545</name>
</gene>
<evidence type="ECO:0000256" key="1">
    <source>
        <dbReference type="SAM" id="Coils"/>
    </source>
</evidence>
<organism evidence="2 3">
    <name type="scientific">Kiloniella laminariae</name>
    <dbReference type="NCBI Taxonomy" id="454162"/>
    <lineage>
        <taxon>Bacteria</taxon>
        <taxon>Pseudomonadati</taxon>
        <taxon>Pseudomonadota</taxon>
        <taxon>Alphaproteobacteria</taxon>
        <taxon>Rhodospirillales</taxon>
        <taxon>Kiloniellaceae</taxon>
        <taxon>Kiloniella</taxon>
    </lineage>
</organism>
<protein>
    <submittedName>
        <fullName evidence="2">Uncharacterized protein</fullName>
    </submittedName>
</protein>
<evidence type="ECO:0000313" key="3">
    <source>
        <dbReference type="Proteomes" id="UP001069802"/>
    </source>
</evidence>
<dbReference type="Proteomes" id="UP001069802">
    <property type="component" value="Unassembled WGS sequence"/>
</dbReference>